<feature type="transmembrane region" description="Helical" evidence="1">
    <location>
        <begin position="18"/>
        <end position="35"/>
    </location>
</feature>
<proteinExistence type="predicted"/>
<dbReference type="Proteomes" id="UP001286313">
    <property type="component" value="Unassembled WGS sequence"/>
</dbReference>
<evidence type="ECO:0000313" key="3">
    <source>
        <dbReference type="Proteomes" id="UP001286313"/>
    </source>
</evidence>
<dbReference type="GO" id="GO:0031146">
    <property type="term" value="P:SCF-dependent proteasomal ubiquitin-dependent protein catabolic process"/>
    <property type="evidence" value="ECO:0007669"/>
    <property type="project" value="TreeGrafter"/>
</dbReference>
<sequence length="535" mass="59413">MSCRDMPLQRLPVNKHTILYSSVALFIINLPVLLLCHCTDTFGIRWKTIPTMILNCDTGVKVCRMPERRPVETLESTCFVVLAQSLHHLAIELEETKDDECSTRTEELSQQINSLPGVIIEQLVTKVIEIIQQSFSRTRRPIGLRTCLVVLLQPAIQRLDLSGLFFRMRLPGSINGGIREVVSSQISGMKNLTSLNLVSKCSDEILAIICKHCPDLTDLNVSISDLVTDQGMKSVAIGCTKLETLGIYKCWEVTSEGIVCVLRKARNLSKMKCDQLGAVIISTFRDSATTFKLKHFEQTHTLFEPLEEDMAWVGRACPDIESVSLFVDDEGLGMIPQLGKVKVLEVETSAVLGTGFVNAVTCLGSSLQTLQLNCNQMSHESLVLLGESCPQLGTLHISTAVVEGDKYLLNPGHLFSALTTLHLQVWKESEISRECVEFFLLWCQKLESVLIKADLKFLSDQFLARLLATNPLTHARLIYITSDSHVPLTVASVHRLLGSCPGLESLAVSSWDVTEEEYFSLRNSISASNYNLTIT</sequence>
<dbReference type="SUPFAM" id="SSF52047">
    <property type="entry name" value="RNI-like"/>
    <property type="match status" value="1"/>
</dbReference>
<protein>
    <recommendedName>
        <fullName evidence="4">F-box/LRR-repeat protein 20</fullName>
    </recommendedName>
</protein>
<dbReference type="InterPro" id="IPR032675">
    <property type="entry name" value="LRR_dom_sf"/>
</dbReference>
<keyword evidence="1" id="KW-0812">Transmembrane</keyword>
<reference evidence="2" key="1">
    <citation type="submission" date="2023-10" db="EMBL/GenBank/DDBJ databases">
        <title>Genome assemblies of two species of porcelain crab, Petrolisthes cinctipes and Petrolisthes manimaculis (Anomura: Porcellanidae).</title>
        <authorList>
            <person name="Angst P."/>
        </authorList>
    </citation>
    <scope>NUCLEOTIDE SEQUENCE</scope>
    <source>
        <strain evidence="2">PB745_01</strain>
        <tissue evidence="2">Gill</tissue>
    </source>
</reference>
<organism evidence="2 3">
    <name type="scientific">Petrolisthes cinctipes</name>
    <name type="common">Flat porcelain crab</name>
    <dbReference type="NCBI Taxonomy" id="88211"/>
    <lineage>
        <taxon>Eukaryota</taxon>
        <taxon>Metazoa</taxon>
        <taxon>Ecdysozoa</taxon>
        <taxon>Arthropoda</taxon>
        <taxon>Crustacea</taxon>
        <taxon>Multicrustacea</taxon>
        <taxon>Malacostraca</taxon>
        <taxon>Eumalacostraca</taxon>
        <taxon>Eucarida</taxon>
        <taxon>Decapoda</taxon>
        <taxon>Pleocyemata</taxon>
        <taxon>Anomura</taxon>
        <taxon>Galatheoidea</taxon>
        <taxon>Porcellanidae</taxon>
        <taxon>Petrolisthes</taxon>
    </lineage>
</organism>
<dbReference type="PANTHER" id="PTHR13318">
    <property type="entry name" value="PARTNER OF PAIRED, ISOFORM B-RELATED"/>
    <property type="match status" value="1"/>
</dbReference>
<evidence type="ECO:0008006" key="4">
    <source>
        <dbReference type="Google" id="ProtNLM"/>
    </source>
</evidence>
<keyword evidence="1" id="KW-0472">Membrane</keyword>
<dbReference type="PANTHER" id="PTHR13318:SF95">
    <property type="entry name" value="F-BOX PROTEIN YLR352W"/>
    <property type="match status" value="1"/>
</dbReference>
<keyword evidence="3" id="KW-1185">Reference proteome</keyword>
<accession>A0AAE1G7J2</accession>
<dbReference type="Gene3D" id="3.80.10.10">
    <property type="entry name" value="Ribonuclease Inhibitor"/>
    <property type="match status" value="2"/>
</dbReference>
<dbReference type="InterPro" id="IPR006553">
    <property type="entry name" value="Leu-rich_rpt_Cys-con_subtyp"/>
</dbReference>
<comment type="caution">
    <text evidence="2">The sequence shown here is derived from an EMBL/GenBank/DDBJ whole genome shotgun (WGS) entry which is preliminary data.</text>
</comment>
<evidence type="ECO:0000256" key="1">
    <source>
        <dbReference type="SAM" id="Phobius"/>
    </source>
</evidence>
<keyword evidence="1" id="KW-1133">Transmembrane helix</keyword>
<dbReference type="EMBL" id="JAWQEG010000867">
    <property type="protein sequence ID" value="KAK3884613.1"/>
    <property type="molecule type" value="Genomic_DNA"/>
</dbReference>
<dbReference type="AlphaFoldDB" id="A0AAE1G7J2"/>
<evidence type="ECO:0000313" key="2">
    <source>
        <dbReference type="EMBL" id="KAK3884613.1"/>
    </source>
</evidence>
<name>A0AAE1G7J2_PETCI</name>
<dbReference type="SMART" id="SM00367">
    <property type="entry name" value="LRR_CC"/>
    <property type="match status" value="3"/>
</dbReference>
<gene>
    <name evidence="2" type="ORF">Pcinc_011120</name>
</gene>
<dbReference type="GO" id="GO:0019005">
    <property type="term" value="C:SCF ubiquitin ligase complex"/>
    <property type="evidence" value="ECO:0007669"/>
    <property type="project" value="TreeGrafter"/>
</dbReference>